<dbReference type="Gene3D" id="3.30.450.40">
    <property type="match status" value="2"/>
</dbReference>
<dbReference type="Proteomes" id="UP001500427">
    <property type="component" value="Unassembled WGS sequence"/>
</dbReference>
<evidence type="ECO:0000256" key="3">
    <source>
        <dbReference type="ARBA" id="ARBA00012438"/>
    </source>
</evidence>
<dbReference type="Pfam" id="PF01590">
    <property type="entry name" value="GAF"/>
    <property type="match status" value="1"/>
</dbReference>
<comment type="catalytic activity">
    <reaction evidence="1">
        <text>ATP + protein L-histidine = ADP + protein N-phospho-L-histidine.</text>
        <dbReference type="EC" id="2.7.13.3"/>
    </reaction>
</comment>
<evidence type="ECO:0000256" key="6">
    <source>
        <dbReference type="ARBA" id="ARBA00022777"/>
    </source>
</evidence>
<dbReference type="SUPFAM" id="SSF55874">
    <property type="entry name" value="ATPase domain of HSP90 chaperone/DNA topoisomerase II/histidine kinase"/>
    <property type="match status" value="1"/>
</dbReference>
<dbReference type="InterPro" id="IPR001789">
    <property type="entry name" value="Sig_transdc_resp-reg_receiver"/>
</dbReference>
<dbReference type="Pfam" id="PF02518">
    <property type="entry name" value="HATPase_c"/>
    <property type="match status" value="1"/>
</dbReference>
<dbReference type="EMBL" id="BAABIW010000014">
    <property type="protein sequence ID" value="GAA5025545.1"/>
    <property type="molecule type" value="Genomic_DNA"/>
</dbReference>
<evidence type="ECO:0000256" key="2">
    <source>
        <dbReference type="ARBA" id="ARBA00004236"/>
    </source>
</evidence>
<name>A0ABP9JAF4_9MICO</name>
<evidence type="ECO:0000256" key="1">
    <source>
        <dbReference type="ARBA" id="ARBA00000085"/>
    </source>
</evidence>
<dbReference type="InterPro" id="IPR036890">
    <property type="entry name" value="HATPase_C_sf"/>
</dbReference>
<dbReference type="SMART" id="SM00387">
    <property type="entry name" value="HATPase_c"/>
    <property type="match status" value="1"/>
</dbReference>
<keyword evidence="6" id="KW-0418">Kinase</keyword>
<dbReference type="Gene3D" id="3.30.565.10">
    <property type="entry name" value="Histidine kinase-like ATPase, C-terminal domain"/>
    <property type="match status" value="1"/>
</dbReference>
<protein>
    <recommendedName>
        <fullName evidence="3">histidine kinase</fullName>
        <ecNumber evidence="3">2.7.13.3</ecNumber>
    </recommendedName>
</protein>
<keyword evidence="12" id="KW-1185">Reference proteome</keyword>
<dbReference type="SUPFAM" id="SSF47384">
    <property type="entry name" value="Homodimeric domain of signal transducing histidine kinase"/>
    <property type="match status" value="1"/>
</dbReference>
<evidence type="ECO:0000313" key="11">
    <source>
        <dbReference type="EMBL" id="GAA5025545.1"/>
    </source>
</evidence>
<dbReference type="InterPro" id="IPR004358">
    <property type="entry name" value="Sig_transdc_His_kin-like_C"/>
</dbReference>
<evidence type="ECO:0000256" key="7">
    <source>
        <dbReference type="ARBA" id="ARBA00023012"/>
    </source>
</evidence>
<feature type="modified residue" description="4-aspartylphosphate" evidence="8">
    <location>
        <position position="682"/>
    </location>
</feature>
<accession>A0ABP9JAF4</accession>
<sequence>MGGFGTATEDSASSDRAELESRLADVREQFRATSDILKVLTSGASAQAQVFEAVVHNARRLLHADVAQIHLLEGEEYRLRWSSGHSRAYLDVVDRYPVLRDRGTLIGRVGMDRTAQQITDVLADPDYSQLALQKLGGWRSILGAPMLVEDEVVGVLTVWRNEVAPFEDRAGELMTTFAEQAALALRHVELVGALENRSAELGRKVEQLEALAEVGEAISSTLVADEVLATIVSHAVDLSGTDGGSLMEFDEATGLFRVRTAYGTSAVVIEALRAAEIHIDRTWVGRAARTRQVLQIPDLDAEPAPDDPHLAVLHGSGWRSLVAIPLVRPDRVVGALVVRRKTTGSFSDETCELLTAFASQSAVALTNARLYQELERQSVELAQASRHKSEFLASMSHELRTPLNAVIGFSEVLLERMFGELNERQEDYLRDILAAGRHLLALLGDILDLSKIEAGRMELDLTTFTVDGMVVQALSLVRERAALHGIRLSLEMDGGLGAVTADELRLKQVLLNLLSNAVKFTPDGGAVDVRAWRDREEVCITVTDTGVGIDPADQDRIFDSFQQGERSASSSEGTGLGLTLSRRIVELHGGRLWLSSRPGEGSTFGLSIPQPDAAPDAEDGAWADDGELVGGPTVVVIEDDPRSAELVALHLRAAGLRAVGASSGEQGLDLVRTQDPFAVVLDIHLPGMDGWEVLTALKSDPLTAAVPVVVVSVEPEHGRGFALGATEYLVKPVSGEHLLAAVTRLLSPTQAHDARTGLSVVVVDDDPLALKLVRSTLEPLGWEVHTCAGGQRAADVVRAVAPSVVVMDLLMPQVDGFAVIDELRPDRDSDGPPIVVLTAKTLTAQDRSRLEGRIAFVAEKAGIDLSGLARRLAAVAGAHPAPGDGS</sequence>
<dbReference type="InterPro" id="IPR003661">
    <property type="entry name" value="HisK_dim/P_dom"/>
</dbReference>
<feature type="domain" description="Histidine kinase" evidence="9">
    <location>
        <begin position="394"/>
        <end position="612"/>
    </location>
</feature>
<comment type="caution">
    <text evidence="11">The sequence shown here is derived from an EMBL/GenBank/DDBJ whole genome shotgun (WGS) entry which is preliminary data.</text>
</comment>
<feature type="modified residue" description="4-aspartylphosphate" evidence="8">
    <location>
        <position position="808"/>
    </location>
</feature>
<dbReference type="PROSITE" id="PS50109">
    <property type="entry name" value="HIS_KIN"/>
    <property type="match status" value="1"/>
</dbReference>
<dbReference type="SMART" id="SM00448">
    <property type="entry name" value="REC"/>
    <property type="match status" value="2"/>
</dbReference>
<dbReference type="Pfam" id="PF00072">
    <property type="entry name" value="Response_reg"/>
    <property type="match status" value="2"/>
</dbReference>
<evidence type="ECO:0000259" key="10">
    <source>
        <dbReference type="PROSITE" id="PS50110"/>
    </source>
</evidence>
<feature type="domain" description="Response regulatory" evidence="10">
    <location>
        <begin position="759"/>
        <end position="876"/>
    </location>
</feature>
<dbReference type="CDD" id="cd00082">
    <property type="entry name" value="HisKA"/>
    <property type="match status" value="1"/>
</dbReference>
<dbReference type="RefSeq" id="WP_345507186.1">
    <property type="nucleotide sequence ID" value="NZ_BAABIW010000014.1"/>
</dbReference>
<dbReference type="CDD" id="cd16922">
    <property type="entry name" value="HATPase_EvgS-ArcB-TorS-like"/>
    <property type="match status" value="1"/>
</dbReference>
<dbReference type="Pfam" id="PF13185">
    <property type="entry name" value="GAF_2"/>
    <property type="match status" value="1"/>
</dbReference>
<dbReference type="InterPro" id="IPR005467">
    <property type="entry name" value="His_kinase_dom"/>
</dbReference>
<dbReference type="InterPro" id="IPR003594">
    <property type="entry name" value="HATPase_dom"/>
</dbReference>
<dbReference type="CDD" id="cd00156">
    <property type="entry name" value="REC"/>
    <property type="match status" value="1"/>
</dbReference>
<dbReference type="EC" id="2.7.13.3" evidence="3"/>
<organism evidence="11 12">
    <name type="scientific">Terrabacter aeriphilus</name>
    <dbReference type="NCBI Taxonomy" id="515662"/>
    <lineage>
        <taxon>Bacteria</taxon>
        <taxon>Bacillati</taxon>
        <taxon>Actinomycetota</taxon>
        <taxon>Actinomycetes</taxon>
        <taxon>Micrococcales</taxon>
        <taxon>Intrasporangiaceae</taxon>
        <taxon>Terrabacter</taxon>
    </lineage>
</organism>
<dbReference type="SUPFAM" id="SSF52172">
    <property type="entry name" value="CheY-like"/>
    <property type="match status" value="2"/>
</dbReference>
<keyword evidence="5" id="KW-0808">Transferase</keyword>
<keyword evidence="7" id="KW-0902">Two-component regulatory system</keyword>
<evidence type="ECO:0000313" key="12">
    <source>
        <dbReference type="Proteomes" id="UP001500427"/>
    </source>
</evidence>
<dbReference type="PRINTS" id="PR00344">
    <property type="entry name" value="BCTRLSENSOR"/>
</dbReference>
<dbReference type="InterPro" id="IPR011006">
    <property type="entry name" value="CheY-like_superfamily"/>
</dbReference>
<dbReference type="PANTHER" id="PTHR43047:SF63">
    <property type="entry name" value="HISTIDINE KINASE"/>
    <property type="match status" value="1"/>
</dbReference>
<dbReference type="PANTHER" id="PTHR43047">
    <property type="entry name" value="TWO-COMPONENT HISTIDINE PROTEIN KINASE"/>
    <property type="match status" value="1"/>
</dbReference>
<dbReference type="SMART" id="SM00065">
    <property type="entry name" value="GAF"/>
    <property type="match status" value="2"/>
</dbReference>
<gene>
    <name evidence="11" type="ORF">GCM10023258_18540</name>
</gene>
<comment type="subcellular location">
    <subcellularLocation>
        <location evidence="2">Cell membrane</location>
    </subcellularLocation>
</comment>
<dbReference type="Gene3D" id="3.40.50.2300">
    <property type="match status" value="2"/>
</dbReference>
<dbReference type="PROSITE" id="PS50110">
    <property type="entry name" value="RESPONSE_REGULATORY"/>
    <property type="match status" value="2"/>
</dbReference>
<evidence type="ECO:0000256" key="8">
    <source>
        <dbReference type="PROSITE-ProRule" id="PRU00169"/>
    </source>
</evidence>
<evidence type="ECO:0000256" key="5">
    <source>
        <dbReference type="ARBA" id="ARBA00022679"/>
    </source>
</evidence>
<reference evidence="12" key="1">
    <citation type="journal article" date="2019" name="Int. J. Syst. Evol. Microbiol.">
        <title>The Global Catalogue of Microorganisms (GCM) 10K type strain sequencing project: providing services to taxonomists for standard genome sequencing and annotation.</title>
        <authorList>
            <consortium name="The Broad Institute Genomics Platform"/>
            <consortium name="The Broad Institute Genome Sequencing Center for Infectious Disease"/>
            <person name="Wu L."/>
            <person name="Ma J."/>
        </authorList>
    </citation>
    <scope>NUCLEOTIDE SEQUENCE [LARGE SCALE GENOMIC DNA]</scope>
    <source>
        <strain evidence="12">JCM 17687</strain>
    </source>
</reference>
<keyword evidence="4 8" id="KW-0597">Phosphoprotein</keyword>
<evidence type="ECO:0000256" key="4">
    <source>
        <dbReference type="ARBA" id="ARBA00022553"/>
    </source>
</evidence>
<dbReference type="SMART" id="SM00388">
    <property type="entry name" value="HisKA"/>
    <property type="match status" value="1"/>
</dbReference>
<evidence type="ECO:0000259" key="9">
    <source>
        <dbReference type="PROSITE" id="PS50109"/>
    </source>
</evidence>
<dbReference type="SUPFAM" id="SSF55781">
    <property type="entry name" value="GAF domain-like"/>
    <property type="match status" value="2"/>
</dbReference>
<dbReference type="InterPro" id="IPR003018">
    <property type="entry name" value="GAF"/>
</dbReference>
<feature type="domain" description="Response regulatory" evidence="10">
    <location>
        <begin position="633"/>
        <end position="746"/>
    </location>
</feature>
<dbReference type="InterPro" id="IPR029016">
    <property type="entry name" value="GAF-like_dom_sf"/>
</dbReference>
<proteinExistence type="predicted"/>
<dbReference type="Pfam" id="PF00512">
    <property type="entry name" value="HisKA"/>
    <property type="match status" value="1"/>
</dbReference>
<dbReference type="Gene3D" id="1.10.287.130">
    <property type="match status" value="1"/>
</dbReference>
<dbReference type="InterPro" id="IPR036097">
    <property type="entry name" value="HisK_dim/P_sf"/>
</dbReference>